<proteinExistence type="predicted"/>
<dbReference type="InterPro" id="IPR019587">
    <property type="entry name" value="Polyketide_cyclase/dehydratase"/>
</dbReference>
<gene>
    <name evidence="1" type="ORF">BCF44_1137</name>
</gene>
<keyword evidence="2" id="KW-1185">Reference proteome</keyword>
<comment type="caution">
    <text evidence="1">The sequence shown here is derived from an EMBL/GenBank/DDBJ whole genome shotgun (WGS) entry which is preliminary data.</text>
</comment>
<reference evidence="1 2" key="1">
    <citation type="submission" date="2018-08" db="EMBL/GenBank/DDBJ databases">
        <title>Genomic Encyclopedia of Archaeal and Bacterial Type Strains, Phase II (KMG-II): from individual species to whole genera.</title>
        <authorList>
            <person name="Goeker M."/>
        </authorList>
    </citation>
    <scope>NUCLEOTIDE SEQUENCE [LARGE SCALE GENOMIC DNA]</scope>
    <source>
        <strain evidence="1 2">DSM 45791</strain>
    </source>
</reference>
<organism evidence="1 2">
    <name type="scientific">Kutzneria buriramensis</name>
    <dbReference type="NCBI Taxonomy" id="1045776"/>
    <lineage>
        <taxon>Bacteria</taxon>
        <taxon>Bacillati</taxon>
        <taxon>Actinomycetota</taxon>
        <taxon>Actinomycetes</taxon>
        <taxon>Pseudonocardiales</taxon>
        <taxon>Pseudonocardiaceae</taxon>
        <taxon>Kutzneria</taxon>
    </lineage>
</organism>
<dbReference type="OrthoDB" id="3255669at2"/>
<evidence type="ECO:0000313" key="1">
    <source>
        <dbReference type="EMBL" id="REH39153.1"/>
    </source>
</evidence>
<dbReference type="Gene3D" id="3.30.530.20">
    <property type="match status" value="1"/>
</dbReference>
<dbReference type="SUPFAM" id="SSF55961">
    <property type="entry name" value="Bet v1-like"/>
    <property type="match status" value="1"/>
</dbReference>
<dbReference type="RefSeq" id="WP_116178517.1">
    <property type="nucleotide sequence ID" value="NZ_CP144375.1"/>
</dbReference>
<dbReference type="Proteomes" id="UP000256269">
    <property type="component" value="Unassembled WGS sequence"/>
</dbReference>
<dbReference type="InterPro" id="IPR023393">
    <property type="entry name" value="START-like_dom_sf"/>
</dbReference>
<evidence type="ECO:0000313" key="2">
    <source>
        <dbReference type="Proteomes" id="UP000256269"/>
    </source>
</evidence>
<dbReference type="Pfam" id="PF10604">
    <property type="entry name" value="Polyketide_cyc2"/>
    <property type="match status" value="1"/>
</dbReference>
<dbReference type="EMBL" id="QUNO01000013">
    <property type="protein sequence ID" value="REH39153.1"/>
    <property type="molecule type" value="Genomic_DNA"/>
</dbReference>
<accession>A0A3E0H6P4</accession>
<dbReference type="AlphaFoldDB" id="A0A3E0H6P4"/>
<protein>
    <submittedName>
        <fullName evidence="1">Polyketide cyclase/dehydrase/lipid transport protein</fullName>
    </submittedName>
</protein>
<sequence>MRVRATLAERAEPRPGDDLVAPADVVMDRGFTVEAPPEAVWPWLAQLGKRRAGWYLPRRVERLLPPRRRALRRLDPRWTNLRVGDVIPDYGGRDETFEVAAVDPPRSLVYTSRRGHTLVSWSITLRPAGSGTRVLLRLRLAPVRHRRLAETLGEFFDFATIAGMAAGLRERLK</sequence>
<name>A0A3E0H6P4_9PSEU</name>